<feature type="domain" description="Flagellin N-terminal" evidence="4">
    <location>
        <begin position="4"/>
        <end position="138"/>
    </location>
</feature>
<dbReference type="GO" id="GO:0005576">
    <property type="term" value="C:extracellular region"/>
    <property type="evidence" value="ECO:0007669"/>
    <property type="project" value="UniProtKB-SubCell"/>
</dbReference>
<dbReference type="InterPro" id="IPR046358">
    <property type="entry name" value="Flagellin_C"/>
</dbReference>
<evidence type="ECO:0000313" key="6">
    <source>
        <dbReference type="EMBL" id="SPJ24631.1"/>
    </source>
</evidence>
<dbReference type="PRINTS" id="PR00207">
    <property type="entry name" value="FLAGELLIN"/>
</dbReference>
<dbReference type="EMBL" id="ONZF01000005">
    <property type="protein sequence ID" value="SPJ24631.1"/>
    <property type="molecule type" value="Genomic_DNA"/>
</dbReference>
<evidence type="ECO:0000259" key="4">
    <source>
        <dbReference type="Pfam" id="PF00669"/>
    </source>
</evidence>
<keyword evidence="6" id="KW-0966">Cell projection</keyword>
<keyword evidence="2 3" id="KW-0975">Bacterial flagellum</keyword>
<evidence type="ECO:0000256" key="2">
    <source>
        <dbReference type="ARBA" id="ARBA00023143"/>
    </source>
</evidence>
<gene>
    <name evidence="6" type="primary">fliC</name>
    <name evidence="6" type="ORF">PAA8504_02468</name>
</gene>
<keyword evidence="7" id="KW-1185">Reference proteome</keyword>
<protein>
    <recommendedName>
        <fullName evidence="3">Flagellin</fullName>
    </recommendedName>
</protein>
<keyword evidence="6" id="KW-0969">Cilium</keyword>
<name>A0A2R8BWU1_9RHOB</name>
<dbReference type="PANTHER" id="PTHR42792">
    <property type="entry name" value="FLAGELLIN"/>
    <property type="match status" value="1"/>
</dbReference>
<evidence type="ECO:0000256" key="1">
    <source>
        <dbReference type="ARBA" id="ARBA00005709"/>
    </source>
</evidence>
<proteinExistence type="inferred from homology"/>
<dbReference type="AlphaFoldDB" id="A0A2R8BWU1"/>
<dbReference type="InterPro" id="IPR001492">
    <property type="entry name" value="Flagellin"/>
</dbReference>
<dbReference type="RefSeq" id="WP_108894457.1">
    <property type="nucleotide sequence ID" value="NZ_ONZF01000005.1"/>
</dbReference>
<dbReference type="GO" id="GO:0005198">
    <property type="term" value="F:structural molecule activity"/>
    <property type="evidence" value="ECO:0007669"/>
    <property type="project" value="UniProtKB-UniRule"/>
</dbReference>
<evidence type="ECO:0000256" key="3">
    <source>
        <dbReference type="RuleBase" id="RU362073"/>
    </source>
</evidence>
<keyword evidence="3" id="KW-0964">Secreted</keyword>
<dbReference type="GO" id="GO:0009288">
    <property type="term" value="C:bacterial-type flagellum"/>
    <property type="evidence" value="ECO:0007669"/>
    <property type="project" value="UniProtKB-SubCell"/>
</dbReference>
<evidence type="ECO:0000259" key="5">
    <source>
        <dbReference type="Pfam" id="PF00700"/>
    </source>
</evidence>
<dbReference type="Proteomes" id="UP000244912">
    <property type="component" value="Unassembled WGS sequence"/>
</dbReference>
<accession>A0A2R8BWU1</accession>
<dbReference type="Pfam" id="PF00700">
    <property type="entry name" value="Flagellin_C"/>
    <property type="match status" value="1"/>
</dbReference>
<dbReference type="OrthoDB" id="8328560at2"/>
<evidence type="ECO:0000313" key="7">
    <source>
        <dbReference type="Proteomes" id="UP000244912"/>
    </source>
</evidence>
<feature type="domain" description="Flagellin C-terminal" evidence="5">
    <location>
        <begin position="359"/>
        <end position="441"/>
    </location>
</feature>
<dbReference type="SUPFAM" id="SSF64518">
    <property type="entry name" value="Phase 1 flagellin"/>
    <property type="match status" value="1"/>
</dbReference>
<comment type="function">
    <text evidence="3">Flagellin is the subunit protein which polymerizes to form the filaments of bacterial flagella.</text>
</comment>
<dbReference type="InterPro" id="IPR001029">
    <property type="entry name" value="Flagellin_N"/>
</dbReference>
<dbReference type="Gene3D" id="1.20.1330.10">
    <property type="entry name" value="f41 fragment of flagellin, N-terminal domain"/>
    <property type="match status" value="1"/>
</dbReference>
<dbReference type="Pfam" id="PF00669">
    <property type="entry name" value="Flagellin_N"/>
    <property type="match status" value="1"/>
</dbReference>
<sequence>MSSILTNTGAMVALQSLKSINKGLGETQSMISTGKKVANAKDNAAIYAISKVMESDVSAFKAVSETLSMAESTVGTAANGAKKIGELLVEIKGKITSASGDGIDTQKVQDDITAMVGQITNIVDSAQFNGVNLLDGSKDTDGFSALASLNRSADGSVNNDSISLATADSNLSTSSGTALTVGDAAAGVTGTEVFNVGNQDNSGASGIVDGAVTLTAADGTATTDGITIGGFDFQDAAGATGGLSARAADAAGVDTASVAALVAGDVMTIDIGNTQARYTIREGDTNGDVSSGLRTALLDAGLDTDKTSVGVDANGFLQISNLTTDDVEVNISSARASGGLAGLDNLNVVSDLSGAQADIETFIQNVADAEATLGTTAKRLSIQNEFVSTQIDSFKQGIGALVDADMEETSARLQALQTQQQLGVQALSIANQAPQSILSLFR</sequence>
<dbReference type="PANTHER" id="PTHR42792:SF2">
    <property type="entry name" value="FLAGELLIN"/>
    <property type="match status" value="1"/>
</dbReference>
<organism evidence="6 7">
    <name type="scientific">Palleronia abyssalis</name>
    <dbReference type="NCBI Taxonomy" id="1501240"/>
    <lineage>
        <taxon>Bacteria</taxon>
        <taxon>Pseudomonadati</taxon>
        <taxon>Pseudomonadota</taxon>
        <taxon>Alphaproteobacteria</taxon>
        <taxon>Rhodobacterales</taxon>
        <taxon>Roseobacteraceae</taxon>
        <taxon>Palleronia</taxon>
    </lineage>
</organism>
<reference evidence="7" key="1">
    <citation type="submission" date="2018-03" db="EMBL/GenBank/DDBJ databases">
        <authorList>
            <person name="Rodrigo-Torres L."/>
            <person name="Arahal R. D."/>
            <person name="Lucena T."/>
        </authorList>
    </citation>
    <scope>NUCLEOTIDE SEQUENCE [LARGE SCALE GENOMIC DNA]</scope>
    <source>
        <strain evidence="7">CECT 8504</strain>
    </source>
</reference>
<comment type="similarity">
    <text evidence="1 3">Belongs to the bacterial flagellin family.</text>
</comment>
<comment type="subcellular location">
    <subcellularLocation>
        <location evidence="3">Secreted</location>
    </subcellularLocation>
    <subcellularLocation>
        <location evidence="3">Bacterial flagellum</location>
    </subcellularLocation>
</comment>
<keyword evidence="6" id="KW-0282">Flagellum</keyword>